<evidence type="ECO:0000313" key="6">
    <source>
        <dbReference type="EMBL" id="SFQ64610.1"/>
    </source>
</evidence>
<dbReference type="InterPro" id="IPR037524">
    <property type="entry name" value="PA14/GLEYA"/>
</dbReference>
<protein>
    <submittedName>
        <fullName evidence="6">Beta-glucosidase</fullName>
    </submittedName>
</protein>
<sequence length="888" mass="97302">MKLTTALLGLLLLTSGAQPLATPGSGPVAEFPFQNPDLPIDQRVDDLVGRLTLPEKVSQMLNASPGIDRLGIPAYNWWNEALHGVARTSLKTTVFPQAIGMAATFDQAAMLRMATITSDEARAVHHEFARRGERGIYQGLTFWTPNINIFRDPRWGRGQETYGEDPYLTGQLGAALVRGFQGDDPKYMKVTACAKHFAVHSGPESSRHVFNAQISDYDLWDTYLPAFRDLIVDAKVAGVMCAYNAYAGQPCCGSDKLMNEILYDKWKFKGYVTSDCDGINDFWQNHKTDPDAATAAANAVLHGTDLECATGKLFTYNSLLESVQRKLITEQQLDVSVKRLYKLRFQLGMFDPVDRVKYARIPMSVVESAPHQAHALKMARESVVLLKNDKNTLPLRKNLKKIAVLGPNADREDVQLGNYNGFATDIVTPLEGIRAKVGPGTEVVYIQGVDYASNIVYEPLDINKSLAHNGQPGFQAEYFKGTNLEGKAVVTRQEAGLDRYLANVKMEVAPGLPAENFSARYQATFTPSSTEELALQINGDDGYRLFVDDKLVIDAWQGRGFSTNQHVLNVTAGQKLNLRLEYLQVDRRTILKFTGAKVVPMNAANILARVKDADAIVMVGGISPKLEGEEMNVKVPGFSGGDRTTIGLPQVQTDLLKVLHSSGKPVVLALMTGSAIATPWEAANLPAIVNTWYGGQAAGTALADVLFGDYNPAGRLPVTFYRSETQLPPFDNYDMKGRTYRYFTGEPLFPFGHGLSYTTFKYSNLKVLSKPVTGQPIRVSVDVQNTGARAGDEVVQLYVRHPGASGRVARHALEGFRRLNLAPGARQTVQFTLTPRQLSRLTEQAQRVENAEKVQLFVGGGQPLAAAVAASKVLKADVLLTGKPVVMD</sequence>
<dbReference type="Pfam" id="PF01915">
    <property type="entry name" value="Glyco_hydro_3_C"/>
    <property type="match status" value="1"/>
</dbReference>
<dbReference type="SUPFAM" id="SSF56988">
    <property type="entry name" value="Anthrax protective antigen"/>
    <property type="match status" value="1"/>
</dbReference>
<keyword evidence="2 4" id="KW-0732">Signal</keyword>
<dbReference type="SUPFAM" id="SSF52279">
    <property type="entry name" value="Beta-D-glucan exohydrolase, C-terminal domain"/>
    <property type="match status" value="1"/>
</dbReference>
<evidence type="ECO:0000259" key="5">
    <source>
        <dbReference type="PROSITE" id="PS51820"/>
    </source>
</evidence>
<dbReference type="InterPro" id="IPR001764">
    <property type="entry name" value="Glyco_hydro_3_N"/>
</dbReference>
<dbReference type="GO" id="GO:0045493">
    <property type="term" value="P:xylan catabolic process"/>
    <property type="evidence" value="ECO:0007669"/>
    <property type="project" value="InterPro"/>
</dbReference>
<dbReference type="PANTHER" id="PTHR42721:SF3">
    <property type="entry name" value="BETA-D-XYLOSIDASE 5-RELATED"/>
    <property type="match status" value="1"/>
</dbReference>
<evidence type="ECO:0000256" key="4">
    <source>
        <dbReference type="SAM" id="SignalP"/>
    </source>
</evidence>
<dbReference type="SMART" id="SM01217">
    <property type="entry name" value="Fn3_like"/>
    <property type="match status" value="1"/>
</dbReference>
<dbReference type="SUPFAM" id="SSF51445">
    <property type="entry name" value="(Trans)glycosidases"/>
    <property type="match status" value="1"/>
</dbReference>
<dbReference type="Gene3D" id="3.40.50.1700">
    <property type="entry name" value="Glycoside hydrolase family 3 C-terminal domain"/>
    <property type="match status" value="2"/>
</dbReference>
<reference evidence="7" key="1">
    <citation type="submission" date="2016-10" db="EMBL/GenBank/DDBJ databases">
        <authorList>
            <person name="Varghese N."/>
            <person name="Submissions S."/>
        </authorList>
    </citation>
    <scope>NUCLEOTIDE SEQUENCE [LARGE SCALE GENOMIC DNA]</scope>
    <source>
        <strain evidence="7">OR362-8,ATCC BAA-1266,JCM 13504</strain>
    </source>
</reference>
<dbReference type="InterPro" id="IPR017853">
    <property type="entry name" value="GH"/>
</dbReference>
<dbReference type="InterPro" id="IPR036962">
    <property type="entry name" value="Glyco_hydro_3_N_sf"/>
</dbReference>
<dbReference type="RefSeq" id="WP_092676219.1">
    <property type="nucleotide sequence ID" value="NZ_FOXS01000005.1"/>
</dbReference>
<keyword evidence="3" id="KW-0378">Hydrolase</keyword>
<dbReference type="Gene3D" id="3.20.20.300">
    <property type="entry name" value="Glycoside hydrolase, family 3, N-terminal domain"/>
    <property type="match status" value="1"/>
</dbReference>
<dbReference type="PRINTS" id="PR00133">
    <property type="entry name" value="GLHYDRLASE3"/>
</dbReference>
<dbReference type="Gene3D" id="2.60.40.10">
    <property type="entry name" value="Immunoglobulins"/>
    <property type="match status" value="1"/>
</dbReference>
<dbReference type="InterPro" id="IPR026891">
    <property type="entry name" value="Fn3-like"/>
</dbReference>
<dbReference type="GO" id="GO:0031222">
    <property type="term" value="P:arabinan catabolic process"/>
    <property type="evidence" value="ECO:0007669"/>
    <property type="project" value="TreeGrafter"/>
</dbReference>
<feature type="domain" description="PA14" evidence="5">
    <location>
        <begin position="469"/>
        <end position="611"/>
    </location>
</feature>
<dbReference type="PROSITE" id="PS51820">
    <property type="entry name" value="PA14"/>
    <property type="match status" value="1"/>
</dbReference>
<comment type="similarity">
    <text evidence="1">Belongs to the glycosyl hydrolase 3 family.</text>
</comment>
<dbReference type="GO" id="GO:0009044">
    <property type="term" value="F:xylan 1,4-beta-xylosidase activity"/>
    <property type="evidence" value="ECO:0007669"/>
    <property type="project" value="InterPro"/>
</dbReference>
<dbReference type="SMART" id="SM00758">
    <property type="entry name" value="PA14"/>
    <property type="match status" value="1"/>
</dbReference>
<dbReference type="STRING" id="1227077.SAMN04515668_3378"/>
<evidence type="ECO:0000256" key="2">
    <source>
        <dbReference type="ARBA" id="ARBA00022729"/>
    </source>
</evidence>
<keyword evidence="7" id="KW-1185">Reference proteome</keyword>
<evidence type="ECO:0000256" key="3">
    <source>
        <dbReference type="ARBA" id="ARBA00022801"/>
    </source>
</evidence>
<evidence type="ECO:0000256" key="1">
    <source>
        <dbReference type="ARBA" id="ARBA00005336"/>
    </source>
</evidence>
<dbReference type="AlphaFoldDB" id="A0A1I6A7H1"/>
<dbReference type="InterPro" id="IPR044993">
    <property type="entry name" value="BXL"/>
</dbReference>
<dbReference type="InterPro" id="IPR002772">
    <property type="entry name" value="Glyco_hydro_3_C"/>
</dbReference>
<dbReference type="InterPro" id="IPR013783">
    <property type="entry name" value="Ig-like_fold"/>
</dbReference>
<dbReference type="InterPro" id="IPR036881">
    <property type="entry name" value="Glyco_hydro_3_C_sf"/>
</dbReference>
<dbReference type="Pfam" id="PF00933">
    <property type="entry name" value="Glyco_hydro_3"/>
    <property type="match status" value="1"/>
</dbReference>
<accession>A0A1I6A7H1</accession>
<dbReference type="GO" id="GO:0046556">
    <property type="term" value="F:alpha-L-arabinofuranosidase activity"/>
    <property type="evidence" value="ECO:0007669"/>
    <property type="project" value="TreeGrafter"/>
</dbReference>
<organism evidence="6 7">
    <name type="scientific">Hymenobacter arizonensis</name>
    <name type="common">Siccationidurans arizonensis</name>
    <dbReference type="NCBI Taxonomy" id="1227077"/>
    <lineage>
        <taxon>Bacteria</taxon>
        <taxon>Pseudomonadati</taxon>
        <taxon>Bacteroidota</taxon>
        <taxon>Cytophagia</taxon>
        <taxon>Cytophagales</taxon>
        <taxon>Hymenobacteraceae</taxon>
        <taxon>Hymenobacter</taxon>
    </lineage>
</organism>
<feature type="chain" id="PRO_5011459443" evidence="4">
    <location>
        <begin position="22"/>
        <end position="888"/>
    </location>
</feature>
<dbReference type="Pfam" id="PF07691">
    <property type="entry name" value="PA14"/>
    <property type="match status" value="1"/>
</dbReference>
<feature type="signal peptide" evidence="4">
    <location>
        <begin position="1"/>
        <end position="21"/>
    </location>
</feature>
<dbReference type="OrthoDB" id="9805821at2"/>
<dbReference type="PANTHER" id="PTHR42721">
    <property type="entry name" value="SUGAR HYDROLASE-RELATED"/>
    <property type="match status" value="1"/>
</dbReference>
<dbReference type="Proteomes" id="UP000199029">
    <property type="component" value="Unassembled WGS sequence"/>
</dbReference>
<dbReference type="InterPro" id="IPR011658">
    <property type="entry name" value="PA14_dom"/>
</dbReference>
<evidence type="ECO:0000313" key="7">
    <source>
        <dbReference type="Proteomes" id="UP000199029"/>
    </source>
</evidence>
<dbReference type="Pfam" id="PF14310">
    <property type="entry name" value="Fn3-like"/>
    <property type="match status" value="1"/>
</dbReference>
<proteinExistence type="inferred from homology"/>
<name>A0A1I6A7H1_HYMAR</name>
<dbReference type="EMBL" id="FOXS01000005">
    <property type="protein sequence ID" value="SFQ64610.1"/>
    <property type="molecule type" value="Genomic_DNA"/>
</dbReference>
<gene>
    <name evidence="6" type="ORF">SAMN04515668_3378</name>
</gene>